<dbReference type="RefSeq" id="WP_160298257.1">
    <property type="nucleotide sequence ID" value="NZ_CP059735.1"/>
</dbReference>
<reference evidence="2 3" key="1">
    <citation type="journal article" date="2015" name="Genome Announc.">
        <title>Draft Genome Sequences of Marine Isolates of Thalassomonas viridans and Thalassomonas actiniarum.</title>
        <authorList>
            <person name="Olonade I."/>
            <person name="van Zyl L.J."/>
            <person name="Trindade M."/>
        </authorList>
    </citation>
    <scope>NUCLEOTIDE SEQUENCE [LARGE SCALE GENOMIC DNA]</scope>
    <source>
        <strain evidence="2 3">A5K-106</strain>
    </source>
</reference>
<name>A0AAF0C2G2_9GAMM</name>
<dbReference type="Gene3D" id="3.40.630.30">
    <property type="match status" value="1"/>
</dbReference>
<proteinExistence type="predicted"/>
<dbReference type="CDD" id="cd04301">
    <property type="entry name" value="NAT_SF"/>
    <property type="match status" value="1"/>
</dbReference>
<dbReference type="InterPro" id="IPR000182">
    <property type="entry name" value="GNAT_dom"/>
</dbReference>
<dbReference type="GO" id="GO:0016747">
    <property type="term" value="F:acyltransferase activity, transferring groups other than amino-acyl groups"/>
    <property type="evidence" value="ECO:0007669"/>
    <property type="project" value="InterPro"/>
</dbReference>
<evidence type="ECO:0000259" key="1">
    <source>
        <dbReference type="PROSITE" id="PS51186"/>
    </source>
</evidence>
<dbReference type="EMBL" id="CP059735">
    <property type="protein sequence ID" value="WDD97868.1"/>
    <property type="molecule type" value="Genomic_DNA"/>
</dbReference>
<sequence>MNLRFEAATAENKCFFWEHYVAAMQPHIEKIWGWDLQWQQNDFDDRWSSCTNQLLVLEDTPVGYIQSQDLSDSRYIMMFILMPEYRNKGVGKKVLRKLRSDCRKPYIRLRVFESNQQALKFYLDQGYELLEREESFYLLQQAVT</sequence>
<dbReference type="Proteomes" id="UP000032568">
    <property type="component" value="Chromosome"/>
</dbReference>
<gene>
    <name evidence="2" type="ORF">SG35_021630</name>
</gene>
<organism evidence="2 3">
    <name type="scientific">Thalassomonas actiniarum</name>
    <dbReference type="NCBI Taxonomy" id="485447"/>
    <lineage>
        <taxon>Bacteria</taxon>
        <taxon>Pseudomonadati</taxon>
        <taxon>Pseudomonadota</taxon>
        <taxon>Gammaproteobacteria</taxon>
        <taxon>Alteromonadales</taxon>
        <taxon>Colwelliaceae</taxon>
        <taxon>Thalassomonas</taxon>
    </lineage>
</organism>
<accession>A0AAF0C2G2</accession>
<reference evidence="2 3" key="2">
    <citation type="journal article" date="2022" name="Mar. Drugs">
        <title>Bioassay-Guided Fractionation Leads to the Detection of Cholic Acid Generated by the Rare Thalassomonas sp.</title>
        <authorList>
            <person name="Pheiffer F."/>
            <person name="Schneider Y.K."/>
            <person name="Hansen E.H."/>
            <person name="Andersen J.H."/>
            <person name="Isaksson J."/>
            <person name="Busche T."/>
            <person name="R C."/>
            <person name="Kalinowski J."/>
            <person name="Zyl L.V."/>
            <person name="Trindade M."/>
        </authorList>
    </citation>
    <scope>NUCLEOTIDE SEQUENCE [LARGE SCALE GENOMIC DNA]</scope>
    <source>
        <strain evidence="2 3">A5K-106</strain>
    </source>
</reference>
<dbReference type="KEGG" id="tact:SG35_021630"/>
<dbReference type="PROSITE" id="PS51186">
    <property type="entry name" value="GNAT"/>
    <property type="match status" value="1"/>
</dbReference>
<dbReference type="InterPro" id="IPR016181">
    <property type="entry name" value="Acyl_CoA_acyltransferase"/>
</dbReference>
<evidence type="ECO:0000313" key="3">
    <source>
        <dbReference type="Proteomes" id="UP000032568"/>
    </source>
</evidence>
<feature type="domain" description="N-acetyltransferase" evidence="1">
    <location>
        <begin position="3"/>
        <end position="144"/>
    </location>
</feature>
<keyword evidence="3" id="KW-1185">Reference proteome</keyword>
<protein>
    <submittedName>
        <fullName evidence="2">GNAT family N-acetyltransferase</fullName>
    </submittedName>
</protein>
<dbReference type="SUPFAM" id="SSF55729">
    <property type="entry name" value="Acyl-CoA N-acyltransferases (Nat)"/>
    <property type="match status" value="1"/>
</dbReference>
<dbReference type="AlphaFoldDB" id="A0AAF0C2G2"/>
<evidence type="ECO:0000313" key="2">
    <source>
        <dbReference type="EMBL" id="WDD97868.1"/>
    </source>
</evidence>
<dbReference type="Pfam" id="PF00583">
    <property type="entry name" value="Acetyltransf_1"/>
    <property type="match status" value="1"/>
</dbReference>